<name>A0A0S7BGX0_9CHLR</name>
<sequence length="186" mass="19952">MKSKIYLKFILFFLCIVLSGCASNGPRASSEETSYPFPQNLNVTISPTYSGYPYPGESSTPEITNEFLPAPLIVPTPSSDKVVFWGQMLTPGPGGTPYLGDIYLGYLVKATQSGYPPMIKFSETTNPKAVVDTEGHFYFADVDPGEYALVIYSLGGTYVVSDKSGQTSYITGVPGSSVDLGIISVP</sequence>
<evidence type="ECO:0000313" key="3">
    <source>
        <dbReference type="Proteomes" id="UP000055060"/>
    </source>
</evidence>
<proteinExistence type="predicted"/>
<accession>A0A0S7BGX0</accession>
<dbReference type="STRING" id="360412.LARV_01521"/>
<evidence type="ECO:0000256" key="1">
    <source>
        <dbReference type="SAM" id="SignalP"/>
    </source>
</evidence>
<evidence type="ECO:0000313" key="2">
    <source>
        <dbReference type="EMBL" id="GAP13766.1"/>
    </source>
</evidence>
<keyword evidence="1" id="KW-0732">Signal</keyword>
<dbReference type="PROSITE" id="PS51257">
    <property type="entry name" value="PROKAR_LIPOPROTEIN"/>
    <property type="match status" value="1"/>
</dbReference>
<dbReference type="OrthoDB" id="159180at2"/>
<gene>
    <name evidence="2" type="ORF">LARV_01521</name>
</gene>
<feature type="chain" id="PRO_5006632953" description="Carboxypeptidase regulatory-like domain-containing protein" evidence="1">
    <location>
        <begin position="23"/>
        <end position="186"/>
    </location>
</feature>
<evidence type="ECO:0008006" key="4">
    <source>
        <dbReference type="Google" id="ProtNLM"/>
    </source>
</evidence>
<protein>
    <recommendedName>
        <fullName evidence="4">Carboxypeptidase regulatory-like domain-containing protein</fullName>
    </recommendedName>
</protein>
<dbReference type="Proteomes" id="UP000055060">
    <property type="component" value="Unassembled WGS sequence"/>
</dbReference>
<dbReference type="AlphaFoldDB" id="A0A0S7BGX0"/>
<feature type="signal peptide" evidence="1">
    <location>
        <begin position="1"/>
        <end position="22"/>
    </location>
</feature>
<reference evidence="2" key="1">
    <citation type="submission" date="2015-07" db="EMBL/GenBank/DDBJ databases">
        <title>Draft Genome Sequences of Anaerolinea thermolimosa IMO-1, Bellilinea caldifistulae GOMI-1, Leptolinea tardivitalis YMTK-2, Levilinea saccharolytica KIBI-1,Longilinea arvoryzae KOME-1, Previously Described as Members of the Anaerolineaceae (Chloroflexi).</title>
        <authorList>
            <person name="Sekiguchi Y."/>
            <person name="Ohashi A."/>
            <person name="Matsuura N."/>
            <person name="Tourlousse M.D."/>
        </authorList>
    </citation>
    <scope>NUCLEOTIDE SEQUENCE [LARGE SCALE GENOMIC DNA]</scope>
    <source>
        <strain evidence="2">KOME-1</strain>
    </source>
</reference>
<keyword evidence="3" id="KW-1185">Reference proteome</keyword>
<dbReference type="RefSeq" id="WP_152031747.1">
    <property type="nucleotide sequence ID" value="NZ_DF967972.1"/>
</dbReference>
<dbReference type="EMBL" id="DF967972">
    <property type="protein sequence ID" value="GAP13766.1"/>
    <property type="molecule type" value="Genomic_DNA"/>
</dbReference>
<organism evidence="2">
    <name type="scientific">Longilinea arvoryzae</name>
    <dbReference type="NCBI Taxonomy" id="360412"/>
    <lineage>
        <taxon>Bacteria</taxon>
        <taxon>Bacillati</taxon>
        <taxon>Chloroflexota</taxon>
        <taxon>Anaerolineae</taxon>
        <taxon>Anaerolineales</taxon>
        <taxon>Anaerolineaceae</taxon>
        <taxon>Longilinea</taxon>
    </lineage>
</organism>